<organism evidence="2 3">
    <name type="scientific">Papaver atlanticum</name>
    <dbReference type="NCBI Taxonomy" id="357466"/>
    <lineage>
        <taxon>Eukaryota</taxon>
        <taxon>Viridiplantae</taxon>
        <taxon>Streptophyta</taxon>
        <taxon>Embryophyta</taxon>
        <taxon>Tracheophyta</taxon>
        <taxon>Spermatophyta</taxon>
        <taxon>Magnoliopsida</taxon>
        <taxon>Ranunculales</taxon>
        <taxon>Papaveraceae</taxon>
        <taxon>Papaveroideae</taxon>
        <taxon>Papaver</taxon>
    </lineage>
</organism>
<keyword evidence="3" id="KW-1185">Reference proteome</keyword>
<sequence>MKFGKVSESVAEKGDYTTYFCTLLSCTSGLISLVLSSFNLPKLHTTSAKMRKHREQGLDLSETRCSCLSVYKEKDKYRRRGIGDSDQQGRSGFRIHDKFWFAELTHFHQQNEGEQGKSKPRFARSFCKVEYWGAGYKDRERGHDLSEARWSTSASSQEIMERFIFVDNFKIPEECEILLERESESGEQVLDAMQVEYVGLQTRQVELETELSEVSRDRNSNKEAEATISSQREVI</sequence>
<comment type="caution">
    <text evidence="2">The sequence shown here is derived from an EMBL/GenBank/DDBJ whole genome shotgun (WGS) entry which is preliminary data.</text>
</comment>
<feature type="compositionally biased region" description="Basic and acidic residues" evidence="1">
    <location>
        <begin position="213"/>
        <end position="225"/>
    </location>
</feature>
<dbReference type="AlphaFoldDB" id="A0AAD4SX73"/>
<evidence type="ECO:0000313" key="3">
    <source>
        <dbReference type="Proteomes" id="UP001202328"/>
    </source>
</evidence>
<name>A0AAD4SX73_9MAGN</name>
<protein>
    <submittedName>
        <fullName evidence="2">Uncharacterized protein</fullName>
    </submittedName>
</protein>
<accession>A0AAD4SX73</accession>
<proteinExistence type="predicted"/>
<gene>
    <name evidence="2" type="ORF">MKW98_031064</name>
</gene>
<evidence type="ECO:0000256" key="1">
    <source>
        <dbReference type="SAM" id="MobiDB-lite"/>
    </source>
</evidence>
<dbReference type="PROSITE" id="PS51257">
    <property type="entry name" value="PROKAR_LIPOPROTEIN"/>
    <property type="match status" value="1"/>
</dbReference>
<reference evidence="2" key="1">
    <citation type="submission" date="2022-04" db="EMBL/GenBank/DDBJ databases">
        <title>A functionally conserved STORR gene fusion in Papaver species that diverged 16.8 million years ago.</title>
        <authorList>
            <person name="Catania T."/>
        </authorList>
    </citation>
    <scope>NUCLEOTIDE SEQUENCE</scope>
    <source>
        <strain evidence="2">S-188037</strain>
    </source>
</reference>
<evidence type="ECO:0000313" key="2">
    <source>
        <dbReference type="EMBL" id="KAI3924813.1"/>
    </source>
</evidence>
<dbReference type="Proteomes" id="UP001202328">
    <property type="component" value="Unassembled WGS sequence"/>
</dbReference>
<feature type="region of interest" description="Disordered" evidence="1">
    <location>
        <begin position="212"/>
        <end position="235"/>
    </location>
</feature>
<dbReference type="EMBL" id="JAJJMB010008256">
    <property type="protein sequence ID" value="KAI3924813.1"/>
    <property type="molecule type" value="Genomic_DNA"/>
</dbReference>